<organism evidence="2">
    <name type="scientific">Arundo donax</name>
    <name type="common">Giant reed</name>
    <name type="synonym">Donax arundinaceus</name>
    <dbReference type="NCBI Taxonomy" id="35708"/>
    <lineage>
        <taxon>Eukaryota</taxon>
        <taxon>Viridiplantae</taxon>
        <taxon>Streptophyta</taxon>
        <taxon>Embryophyta</taxon>
        <taxon>Tracheophyta</taxon>
        <taxon>Spermatophyta</taxon>
        <taxon>Magnoliopsida</taxon>
        <taxon>Liliopsida</taxon>
        <taxon>Poales</taxon>
        <taxon>Poaceae</taxon>
        <taxon>PACMAD clade</taxon>
        <taxon>Arundinoideae</taxon>
        <taxon>Arundineae</taxon>
        <taxon>Arundo</taxon>
    </lineage>
</organism>
<evidence type="ECO:0000256" key="1">
    <source>
        <dbReference type="SAM" id="MobiDB-lite"/>
    </source>
</evidence>
<proteinExistence type="predicted"/>
<sequence>MSMLPSSMAATAVMLGRSAASSWRQQSATSSACARPSSLGSSSSSYRPCSCSSSASAGK</sequence>
<name>A0A0A9CIY4_ARUDO</name>
<dbReference type="EMBL" id="GBRH01224540">
    <property type="protein sequence ID" value="JAD73355.1"/>
    <property type="molecule type" value="Transcribed_RNA"/>
</dbReference>
<reference evidence="2" key="2">
    <citation type="journal article" date="2015" name="Data Brief">
        <title>Shoot transcriptome of the giant reed, Arundo donax.</title>
        <authorList>
            <person name="Barrero R.A."/>
            <person name="Guerrero F.D."/>
            <person name="Moolhuijzen P."/>
            <person name="Goolsby J.A."/>
            <person name="Tidwell J."/>
            <person name="Bellgard S.E."/>
            <person name="Bellgard M.I."/>
        </authorList>
    </citation>
    <scope>NUCLEOTIDE SEQUENCE</scope>
    <source>
        <tissue evidence="2">Shoot tissue taken approximately 20 cm above the soil surface</tissue>
    </source>
</reference>
<dbReference type="AlphaFoldDB" id="A0A0A9CIY4"/>
<accession>A0A0A9CIY4</accession>
<feature type="region of interest" description="Disordered" evidence="1">
    <location>
        <begin position="26"/>
        <end position="59"/>
    </location>
</feature>
<evidence type="ECO:0000313" key="2">
    <source>
        <dbReference type="EMBL" id="JAD73355.1"/>
    </source>
</evidence>
<reference evidence="2" key="1">
    <citation type="submission" date="2014-09" db="EMBL/GenBank/DDBJ databases">
        <authorList>
            <person name="Magalhaes I.L.F."/>
            <person name="Oliveira U."/>
            <person name="Santos F.R."/>
            <person name="Vidigal T.H.D.A."/>
            <person name="Brescovit A.D."/>
            <person name="Santos A.J."/>
        </authorList>
    </citation>
    <scope>NUCLEOTIDE SEQUENCE</scope>
    <source>
        <tissue evidence="2">Shoot tissue taken approximately 20 cm above the soil surface</tissue>
    </source>
</reference>
<protein>
    <submittedName>
        <fullName evidence="2">Uncharacterized protein</fullName>
    </submittedName>
</protein>